<name>A0A1F6PAD5_9BACT</name>
<dbReference type="SUPFAM" id="SSF48150">
    <property type="entry name" value="DNA-glycosylase"/>
    <property type="match status" value="1"/>
</dbReference>
<evidence type="ECO:0000313" key="7">
    <source>
        <dbReference type="EMBL" id="OGH92913.1"/>
    </source>
</evidence>
<comment type="catalytic activity">
    <reaction evidence="1">
        <text>Hydrolysis of alkylated DNA, releasing 3-methyladenine, 3-methylguanine, 7-methylguanine and 7-methyladenine.</text>
        <dbReference type="EC" id="3.2.2.21"/>
    </reaction>
</comment>
<dbReference type="GO" id="GO:0032131">
    <property type="term" value="F:alkylated DNA binding"/>
    <property type="evidence" value="ECO:0007669"/>
    <property type="project" value="TreeGrafter"/>
</dbReference>
<evidence type="ECO:0000259" key="6">
    <source>
        <dbReference type="SMART" id="SM00478"/>
    </source>
</evidence>
<sequence>MKFLKKSDPVLAKLFGKVQPSVLRPSKNYFESLTDAIISQQLSGKAAATIFKRFQGLFPGNKFPTPAQVLAKSDIELRTVGVSGSKASYIKNIAAGFEDGSLDFKHINKKTDEEIVEMLVKVKGIGKWTAEMFLIFSLGRPDVFSFGDLGLRNGVKKVYGLRKDPSPAKLKQLSAKWQPYRTCASLYLWASLDNK</sequence>
<dbReference type="FunFam" id="1.10.340.30:FF:000004">
    <property type="entry name" value="DNA-3-methyladenine glycosylase II"/>
    <property type="match status" value="1"/>
</dbReference>
<proteinExistence type="inferred from homology"/>
<evidence type="ECO:0000256" key="5">
    <source>
        <dbReference type="ARBA" id="ARBA00023204"/>
    </source>
</evidence>
<dbReference type="SMART" id="SM00478">
    <property type="entry name" value="ENDO3c"/>
    <property type="match status" value="1"/>
</dbReference>
<accession>A0A1F6PAD5</accession>
<dbReference type="GO" id="GO:0006285">
    <property type="term" value="P:base-excision repair, AP site formation"/>
    <property type="evidence" value="ECO:0007669"/>
    <property type="project" value="TreeGrafter"/>
</dbReference>
<keyword evidence="4" id="KW-0227">DNA damage</keyword>
<evidence type="ECO:0000256" key="3">
    <source>
        <dbReference type="ARBA" id="ARBA00012000"/>
    </source>
</evidence>
<dbReference type="Proteomes" id="UP000176634">
    <property type="component" value="Unassembled WGS sequence"/>
</dbReference>
<gene>
    <name evidence="7" type="ORF">A2563_02760</name>
</gene>
<dbReference type="PANTHER" id="PTHR43003">
    <property type="entry name" value="DNA-3-METHYLADENINE GLYCOSYLASE"/>
    <property type="match status" value="1"/>
</dbReference>
<dbReference type="GO" id="GO:0005737">
    <property type="term" value="C:cytoplasm"/>
    <property type="evidence" value="ECO:0007669"/>
    <property type="project" value="TreeGrafter"/>
</dbReference>
<evidence type="ECO:0000313" key="8">
    <source>
        <dbReference type="Proteomes" id="UP000176634"/>
    </source>
</evidence>
<dbReference type="GO" id="GO:0008725">
    <property type="term" value="F:DNA-3-methyladenine glycosylase activity"/>
    <property type="evidence" value="ECO:0007669"/>
    <property type="project" value="TreeGrafter"/>
</dbReference>
<keyword evidence="5" id="KW-0234">DNA repair</keyword>
<dbReference type="InterPro" id="IPR003265">
    <property type="entry name" value="HhH-GPD_domain"/>
</dbReference>
<dbReference type="InterPro" id="IPR011257">
    <property type="entry name" value="DNA_glycosylase"/>
</dbReference>
<dbReference type="InterPro" id="IPR051912">
    <property type="entry name" value="Alkylbase_DNA_Glycosylase/TA"/>
</dbReference>
<dbReference type="EMBL" id="MFRA01000005">
    <property type="protein sequence ID" value="OGH92913.1"/>
    <property type="molecule type" value="Genomic_DNA"/>
</dbReference>
<dbReference type="Gene3D" id="1.10.1670.40">
    <property type="match status" value="1"/>
</dbReference>
<reference evidence="7 8" key="1">
    <citation type="journal article" date="2016" name="Nat. Commun.">
        <title>Thousands of microbial genomes shed light on interconnected biogeochemical processes in an aquifer system.</title>
        <authorList>
            <person name="Anantharaman K."/>
            <person name="Brown C.T."/>
            <person name="Hug L.A."/>
            <person name="Sharon I."/>
            <person name="Castelle C.J."/>
            <person name="Probst A.J."/>
            <person name="Thomas B.C."/>
            <person name="Singh A."/>
            <person name="Wilkins M.J."/>
            <person name="Karaoz U."/>
            <person name="Brodie E.L."/>
            <person name="Williams K.H."/>
            <person name="Hubbard S.S."/>
            <person name="Banfield J.F."/>
        </authorList>
    </citation>
    <scope>NUCLEOTIDE SEQUENCE [LARGE SCALE GENOMIC DNA]</scope>
</reference>
<dbReference type="CDD" id="cd00056">
    <property type="entry name" value="ENDO3c"/>
    <property type="match status" value="1"/>
</dbReference>
<feature type="domain" description="HhH-GPD" evidence="6">
    <location>
        <begin position="38"/>
        <end position="193"/>
    </location>
</feature>
<dbReference type="GO" id="GO:0043916">
    <property type="term" value="F:DNA-7-methylguanine glycosylase activity"/>
    <property type="evidence" value="ECO:0007669"/>
    <property type="project" value="TreeGrafter"/>
</dbReference>
<evidence type="ECO:0000256" key="1">
    <source>
        <dbReference type="ARBA" id="ARBA00000086"/>
    </source>
</evidence>
<comment type="similarity">
    <text evidence="2">Belongs to the alkylbase DNA glycosidase AlkA family.</text>
</comment>
<dbReference type="PANTHER" id="PTHR43003:SF5">
    <property type="entry name" value="DNA-3-METHYLADENINE GLYCOSYLASE"/>
    <property type="match status" value="1"/>
</dbReference>
<dbReference type="GO" id="GO:0006307">
    <property type="term" value="P:DNA alkylation repair"/>
    <property type="evidence" value="ECO:0007669"/>
    <property type="project" value="TreeGrafter"/>
</dbReference>
<dbReference type="STRING" id="1798705.A2563_02760"/>
<protein>
    <recommendedName>
        <fullName evidence="3">DNA-3-methyladenine glycosylase II</fullName>
        <ecNumber evidence="3">3.2.2.21</ecNumber>
    </recommendedName>
</protein>
<dbReference type="GO" id="GO:0032993">
    <property type="term" value="C:protein-DNA complex"/>
    <property type="evidence" value="ECO:0007669"/>
    <property type="project" value="TreeGrafter"/>
</dbReference>
<evidence type="ECO:0000256" key="2">
    <source>
        <dbReference type="ARBA" id="ARBA00010817"/>
    </source>
</evidence>
<dbReference type="EC" id="3.2.2.21" evidence="3"/>
<evidence type="ECO:0000256" key="4">
    <source>
        <dbReference type="ARBA" id="ARBA00022763"/>
    </source>
</evidence>
<organism evidence="7 8">
    <name type="scientific">Candidatus Magasanikbacteria bacterium RIFOXYD1_FULL_40_23</name>
    <dbReference type="NCBI Taxonomy" id="1798705"/>
    <lineage>
        <taxon>Bacteria</taxon>
        <taxon>Candidatus Magasanikiibacteriota</taxon>
    </lineage>
</organism>
<dbReference type="Pfam" id="PF00730">
    <property type="entry name" value="HhH-GPD"/>
    <property type="match status" value="1"/>
</dbReference>
<dbReference type="AlphaFoldDB" id="A0A1F6PAD5"/>
<comment type="caution">
    <text evidence="7">The sequence shown here is derived from an EMBL/GenBank/DDBJ whole genome shotgun (WGS) entry which is preliminary data.</text>
</comment>
<dbReference type="Gene3D" id="1.10.340.30">
    <property type="entry name" value="Hypothetical protein, domain 2"/>
    <property type="match status" value="1"/>
</dbReference>